<protein>
    <submittedName>
        <fullName evidence="3">EamA family transporter</fullName>
    </submittedName>
</protein>
<keyword evidence="1" id="KW-0812">Transmembrane</keyword>
<feature type="transmembrane region" description="Helical" evidence="1">
    <location>
        <begin position="195"/>
        <end position="217"/>
    </location>
</feature>
<feature type="domain" description="EamA" evidence="2">
    <location>
        <begin position="166"/>
        <end position="290"/>
    </location>
</feature>
<name>A0A7X5F512_9HYPH</name>
<dbReference type="GO" id="GO:0016020">
    <property type="term" value="C:membrane"/>
    <property type="evidence" value="ECO:0007669"/>
    <property type="project" value="InterPro"/>
</dbReference>
<proteinExistence type="predicted"/>
<feature type="transmembrane region" description="Helical" evidence="1">
    <location>
        <begin position="141"/>
        <end position="159"/>
    </location>
</feature>
<feature type="transmembrane region" description="Helical" evidence="1">
    <location>
        <begin position="252"/>
        <end position="271"/>
    </location>
</feature>
<dbReference type="EMBL" id="JAABLQ010000002">
    <property type="protein sequence ID" value="NBN79893.1"/>
    <property type="molecule type" value="Genomic_DNA"/>
</dbReference>
<dbReference type="Pfam" id="PF00892">
    <property type="entry name" value="EamA"/>
    <property type="match status" value="2"/>
</dbReference>
<dbReference type="InterPro" id="IPR000620">
    <property type="entry name" value="EamA_dom"/>
</dbReference>
<feature type="transmembrane region" description="Helical" evidence="1">
    <location>
        <begin position="92"/>
        <end position="110"/>
    </location>
</feature>
<gene>
    <name evidence="3" type="ORF">GWI72_16570</name>
</gene>
<dbReference type="SUPFAM" id="SSF103481">
    <property type="entry name" value="Multidrug resistance efflux transporter EmrE"/>
    <property type="match status" value="2"/>
</dbReference>
<evidence type="ECO:0000256" key="1">
    <source>
        <dbReference type="SAM" id="Phobius"/>
    </source>
</evidence>
<dbReference type="PANTHER" id="PTHR22911:SF103">
    <property type="entry name" value="BLR2811 PROTEIN"/>
    <property type="match status" value="1"/>
</dbReference>
<keyword evidence="4" id="KW-1185">Reference proteome</keyword>
<evidence type="ECO:0000259" key="2">
    <source>
        <dbReference type="Pfam" id="PF00892"/>
    </source>
</evidence>
<feature type="transmembrane region" description="Helical" evidence="1">
    <location>
        <begin position="49"/>
        <end position="72"/>
    </location>
</feature>
<comment type="caution">
    <text evidence="3">The sequence shown here is derived from an EMBL/GenBank/DDBJ whole genome shotgun (WGS) entry which is preliminary data.</text>
</comment>
<feature type="transmembrane region" description="Helical" evidence="1">
    <location>
        <begin position="223"/>
        <end position="240"/>
    </location>
</feature>
<feature type="transmembrane region" description="Helical" evidence="1">
    <location>
        <begin position="116"/>
        <end position="132"/>
    </location>
</feature>
<keyword evidence="1" id="KW-0472">Membrane</keyword>
<feature type="transmembrane region" description="Helical" evidence="1">
    <location>
        <begin position="23"/>
        <end position="43"/>
    </location>
</feature>
<dbReference type="AlphaFoldDB" id="A0A7X5F512"/>
<keyword evidence="1" id="KW-1133">Transmembrane helix</keyword>
<feature type="transmembrane region" description="Helical" evidence="1">
    <location>
        <begin position="165"/>
        <end position="183"/>
    </location>
</feature>
<sequence length="312" mass="33529">MTVVPNPSEDGERRLLASLSPNLVASLLMVLSFLVFSMMAVFMREVGDTIHVVQVILVRQVVAMVLMSPWFWRDRAFIRRPRGFRLHLMRGILAVVAMSCGLTSILHISFADATAIQMSEVLIATALAALVLKEHVGWRRWTATAIGFVGVLIMTRPFGGGFDPYALVALAGAAAGGAGMITVRLGSAYDRTSTVLFWQAVVVIALVGPVVSLVWVTPTQEDAVLLIGMALIFAAGNWLFTSALRLGDTAAIAPLHYLRLIIMAGLGWWIYAEVPSLTTVIGAVLVLGAASYTIGRNARKKSLAEPDGPLST</sequence>
<accession>A0A7X5F512</accession>
<reference evidence="4" key="1">
    <citation type="submission" date="2020-01" db="EMBL/GenBank/DDBJ databases">
        <authorList>
            <person name="Fang Y."/>
            <person name="Sun R."/>
            <person name="Nie L."/>
            <person name="He J."/>
            <person name="Hao L."/>
            <person name="Wang L."/>
            <person name="Su S."/>
            <person name="Lv E."/>
            <person name="Zhang Z."/>
            <person name="Xie R."/>
            <person name="Liu H."/>
        </authorList>
    </citation>
    <scope>NUCLEOTIDE SEQUENCE [LARGE SCALE GENOMIC DNA]</scope>
    <source>
        <strain evidence="4">XCT-53</strain>
    </source>
</reference>
<dbReference type="Proteomes" id="UP000586722">
    <property type="component" value="Unassembled WGS sequence"/>
</dbReference>
<dbReference type="PANTHER" id="PTHR22911">
    <property type="entry name" value="ACYL-MALONYL CONDENSING ENZYME-RELATED"/>
    <property type="match status" value="1"/>
</dbReference>
<dbReference type="InterPro" id="IPR037185">
    <property type="entry name" value="EmrE-like"/>
</dbReference>
<organism evidence="3 4">
    <name type="scientific">Pannonibacter tanglangensis</name>
    <dbReference type="NCBI Taxonomy" id="2750084"/>
    <lineage>
        <taxon>Bacteria</taxon>
        <taxon>Pseudomonadati</taxon>
        <taxon>Pseudomonadota</taxon>
        <taxon>Alphaproteobacteria</taxon>
        <taxon>Hyphomicrobiales</taxon>
        <taxon>Stappiaceae</taxon>
        <taxon>Pannonibacter</taxon>
    </lineage>
</organism>
<dbReference type="RefSeq" id="WP_161709377.1">
    <property type="nucleotide sequence ID" value="NZ_JAABLQ010000002.1"/>
</dbReference>
<feature type="transmembrane region" description="Helical" evidence="1">
    <location>
        <begin position="277"/>
        <end position="295"/>
    </location>
</feature>
<evidence type="ECO:0000313" key="4">
    <source>
        <dbReference type="Proteomes" id="UP000586722"/>
    </source>
</evidence>
<feature type="domain" description="EamA" evidence="2">
    <location>
        <begin position="26"/>
        <end position="155"/>
    </location>
</feature>
<evidence type="ECO:0000313" key="3">
    <source>
        <dbReference type="EMBL" id="NBN79893.1"/>
    </source>
</evidence>